<dbReference type="OrthoDB" id="1900797at2759"/>
<feature type="domain" description="RING-CH-type" evidence="4">
    <location>
        <begin position="113"/>
        <end position="180"/>
    </location>
</feature>
<evidence type="ECO:0000256" key="1">
    <source>
        <dbReference type="ARBA" id="ARBA00022723"/>
    </source>
</evidence>
<dbReference type="STRING" id="337451.A0A443NIZ9"/>
<evidence type="ECO:0000259" key="4">
    <source>
        <dbReference type="PROSITE" id="PS51292"/>
    </source>
</evidence>
<comment type="caution">
    <text evidence="5">The sequence shown here is derived from an EMBL/GenBank/DDBJ whole genome shotgun (WGS) entry which is preliminary data.</text>
</comment>
<dbReference type="Pfam" id="PF12906">
    <property type="entry name" value="RINGv"/>
    <property type="match status" value="1"/>
</dbReference>
<dbReference type="PANTHER" id="PTHR46214">
    <property type="entry name" value="ZINC FINGER, RING-CH-TYPE"/>
    <property type="match status" value="1"/>
</dbReference>
<evidence type="ECO:0000256" key="3">
    <source>
        <dbReference type="ARBA" id="ARBA00022833"/>
    </source>
</evidence>
<sequence length="255" mass="28010">MMNPREDQIQSSEEGVAYDKDLSSFTAGENVEETCPVSSHGVDKDGSSLALCRVCPCVESDTMANAALAFLNIIITPPSQEGLKAKYDTILLTHKASVRDDVPNEVAHTNNCQRESPNKERFICSTDVKGGFYQHQDALINLGCSCKSDLAIAHYACALKWFISHGSTVCEICHSLAKNIKPADFKKVKDSLKELRKMAAAGQLANAHIQTNSDVDPDDAAAFKGRDFARFHCGFIHTIIPLLQLRLLFLQKLQP</sequence>
<dbReference type="Proteomes" id="UP000283530">
    <property type="component" value="Unassembled WGS sequence"/>
</dbReference>
<dbReference type="PROSITE" id="PS51292">
    <property type="entry name" value="ZF_RING_CH"/>
    <property type="match status" value="1"/>
</dbReference>
<proteinExistence type="predicted"/>
<evidence type="ECO:0000313" key="6">
    <source>
        <dbReference type="Proteomes" id="UP000283530"/>
    </source>
</evidence>
<reference evidence="5 6" key="1">
    <citation type="journal article" date="2019" name="Nat. Plants">
        <title>Stout camphor tree genome fills gaps in understanding of flowering plant genome evolution.</title>
        <authorList>
            <person name="Chaw S.M."/>
            <person name="Liu Y.C."/>
            <person name="Wu Y.W."/>
            <person name="Wang H.Y."/>
            <person name="Lin C.I."/>
            <person name="Wu C.S."/>
            <person name="Ke H.M."/>
            <person name="Chang L.Y."/>
            <person name="Hsu C.Y."/>
            <person name="Yang H.T."/>
            <person name="Sudianto E."/>
            <person name="Hsu M.H."/>
            <person name="Wu K.P."/>
            <person name="Wang L.N."/>
            <person name="Leebens-Mack J.H."/>
            <person name="Tsai I.J."/>
        </authorList>
    </citation>
    <scope>NUCLEOTIDE SEQUENCE [LARGE SCALE GENOMIC DNA]</scope>
    <source>
        <strain evidence="6">cv. Chaw 1501</strain>
        <tissue evidence="5">Young leaves</tissue>
    </source>
</reference>
<name>A0A443NIZ9_9MAGN</name>
<dbReference type="SMART" id="SM00744">
    <property type="entry name" value="RINGv"/>
    <property type="match status" value="1"/>
</dbReference>
<dbReference type="GO" id="GO:0008270">
    <property type="term" value="F:zinc ion binding"/>
    <property type="evidence" value="ECO:0007669"/>
    <property type="project" value="UniProtKB-KW"/>
</dbReference>
<dbReference type="EMBL" id="QPKB01000003">
    <property type="protein sequence ID" value="RWR78522.1"/>
    <property type="molecule type" value="Genomic_DNA"/>
</dbReference>
<dbReference type="InterPro" id="IPR011016">
    <property type="entry name" value="Znf_RING-CH"/>
</dbReference>
<dbReference type="SUPFAM" id="SSF57850">
    <property type="entry name" value="RING/U-box"/>
    <property type="match status" value="1"/>
</dbReference>
<dbReference type="AlphaFoldDB" id="A0A443NIZ9"/>
<protein>
    <submittedName>
        <fullName evidence="5">Zinc finger protein</fullName>
    </submittedName>
</protein>
<evidence type="ECO:0000256" key="2">
    <source>
        <dbReference type="ARBA" id="ARBA00022771"/>
    </source>
</evidence>
<dbReference type="Gene3D" id="3.30.40.10">
    <property type="entry name" value="Zinc/RING finger domain, C3HC4 (zinc finger)"/>
    <property type="match status" value="1"/>
</dbReference>
<accession>A0A443NIZ9</accession>
<keyword evidence="2" id="KW-0863">Zinc-finger</keyword>
<keyword evidence="3" id="KW-0862">Zinc</keyword>
<evidence type="ECO:0000313" key="5">
    <source>
        <dbReference type="EMBL" id="RWR78522.1"/>
    </source>
</evidence>
<dbReference type="InterPro" id="IPR013083">
    <property type="entry name" value="Znf_RING/FYVE/PHD"/>
</dbReference>
<organism evidence="5 6">
    <name type="scientific">Cinnamomum micranthum f. kanehirae</name>
    <dbReference type="NCBI Taxonomy" id="337451"/>
    <lineage>
        <taxon>Eukaryota</taxon>
        <taxon>Viridiplantae</taxon>
        <taxon>Streptophyta</taxon>
        <taxon>Embryophyta</taxon>
        <taxon>Tracheophyta</taxon>
        <taxon>Spermatophyta</taxon>
        <taxon>Magnoliopsida</taxon>
        <taxon>Magnoliidae</taxon>
        <taxon>Laurales</taxon>
        <taxon>Lauraceae</taxon>
        <taxon>Cinnamomum</taxon>
    </lineage>
</organism>
<keyword evidence="6" id="KW-1185">Reference proteome</keyword>
<gene>
    <name evidence="5" type="ORF">CKAN_00706000</name>
</gene>
<keyword evidence="1" id="KW-0479">Metal-binding</keyword>
<dbReference type="PANTHER" id="PTHR46214:SF12">
    <property type="entry name" value="RING_FYVE_PHD ZINC FINGER SUPERFAMILY PROTEIN"/>
    <property type="match status" value="1"/>
</dbReference>